<name>A0ACB8RVL8_9AGAM</name>
<reference evidence="1" key="1">
    <citation type="submission" date="2021-02" db="EMBL/GenBank/DDBJ databases">
        <authorList>
            <consortium name="DOE Joint Genome Institute"/>
            <person name="Ahrendt S."/>
            <person name="Looney B.P."/>
            <person name="Miyauchi S."/>
            <person name="Morin E."/>
            <person name="Drula E."/>
            <person name="Courty P.E."/>
            <person name="Chicoki N."/>
            <person name="Fauchery L."/>
            <person name="Kohler A."/>
            <person name="Kuo A."/>
            <person name="Labutti K."/>
            <person name="Pangilinan J."/>
            <person name="Lipzen A."/>
            <person name="Riley R."/>
            <person name="Andreopoulos W."/>
            <person name="He G."/>
            <person name="Johnson J."/>
            <person name="Barry K.W."/>
            <person name="Grigoriev I.V."/>
            <person name="Nagy L."/>
            <person name="Hibbett D."/>
            <person name="Henrissat B."/>
            <person name="Matheny P.B."/>
            <person name="Labbe J."/>
            <person name="Martin F."/>
        </authorList>
    </citation>
    <scope>NUCLEOTIDE SEQUENCE</scope>
    <source>
        <strain evidence="1">FP105234-sp</strain>
    </source>
</reference>
<reference evidence="1" key="2">
    <citation type="journal article" date="2022" name="New Phytol.">
        <title>Evolutionary transition to the ectomycorrhizal habit in the genomes of a hyperdiverse lineage of mushroom-forming fungi.</title>
        <authorList>
            <person name="Looney B."/>
            <person name="Miyauchi S."/>
            <person name="Morin E."/>
            <person name="Drula E."/>
            <person name="Courty P.E."/>
            <person name="Kohler A."/>
            <person name="Kuo A."/>
            <person name="LaButti K."/>
            <person name="Pangilinan J."/>
            <person name="Lipzen A."/>
            <person name="Riley R."/>
            <person name="Andreopoulos W."/>
            <person name="He G."/>
            <person name="Johnson J."/>
            <person name="Nolan M."/>
            <person name="Tritt A."/>
            <person name="Barry K.W."/>
            <person name="Grigoriev I.V."/>
            <person name="Nagy L.G."/>
            <person name="Hibbett D."/>
            <person name="Henrissat B."/>
            <person name="Matheny P.B."/>
            <person name="Labbe J."/>
            <person name="Martin F.M."/>
        </authorList>
    </citation>
    <scope>NUCLEOTIDE SEQUENCE</scope>
    <source>
        <strain evidence="1">FP105234-sp</strain>
    </source>
</reference>
<evidence type="ECO:0000313" key="2">
    <source>
        <dbReference type="Proteomes" id="UP000814033"/>
    </source>
</evidence>
<dbReference type="EMBL" id="MU275900">
    <property type="protein sequence ID" value="KAI0047670.1"/>
    <property type="molecule type" value="Genomic_DNA"/>
</dbReference>
<gene>
    <name evidence="1" type="ORF">FA95DRAFT_1605901</name>
</gene>
<protein>
    <submittedName>
        <fullName evidence="1">Carbohydrate-binding module family 43 protein</fullName>
    </submittedName>
</protein>
<accession>A0ACB8RVL8</accession>
<proteinExistence type="predicted"/>
<sequence length="553" mass="56663">MPGPSFTVALGLSSSVHAIGAVTRTGKYLYNADGSRFFIKGVAYQPQGVASTDPNNPFVEPSTFIDPLADSAGCARDLPFLQQLGVNAVRVYSVNSSLNHDSCVQALSGAGIYIILDLSLPVNGSIDRASPAWTTNLLDLYINTIDVFSKYDNVLAYNIGNEVVVSGNGTNALAFVKAAARDTKAYLASKKSSALVGYAAIDGDDSWIVGLASYLACDVSSQNSGGNAIDIFGLNNYELCGTETFQSAYATKTADFAGLNVAAYFSEFGCNTPSPRVWDDVPALFSSDAAPVWSGGIAFSYFPAESGQGEFGMVNISSDGSTVTPNTDFNNLKSQYGSVQFVNSPSQSSAPAASYPACPSQNATLLASTTLPPTPNDAACTCLDSNVSCQFRPETTNTSLIVGPLLDTACSLIGTKGGSCDAISGNGQTGQYGVVAACSPSVKLSFVFSQYYEANNRDPQSCSFAGNGSVNANAPTSVSAANSVASSCLASASSTFTPTAPTTTAGSSGSSSSAKSSSSSKPNAALMTTDARGVLGFVLMVAIGVMGGALTLA</sequence>
<keyword evidence="2" id="KW-1185">Reference proteome</keyword>
<dbReference type="Proteomes" id="UP000814033">
    <property type="component" value="Unassembled WGS sequence"/>
</dbReference>
<organism evidence="1 2">
    <name type="scientific">Auriscalpium vulgare</name>
    <dbReference type="NCBI Taxonomy" id="40419"/>
    <lineage>
        <taxon>Eukaryota</taxon>
        <taxon>Fungi</taxon>
        <taxon>Dikarya</taxon>
        <taxon>Basidiomycota</taxon>
        <taxon>Agaricomycotina</taxon>
        <taxon>Agaricomycetes</taxon>
        <taxon>Russulales</taxon>
        <taxon>Auriscalpiaceae</taxon>
        <taxon>Auriscalpium</taxon>
    </lineage>
</organism>
<comment type="caution">
    <text evidence="1">The sequence shown here is derived from an EMBL/GenBank/DDBJ whole genome shotgun (WGS) entry which is preliminary data.</text>
</comment>
<evidence type="ECO:0000313" key="1">
    <source>
        <dbReference type="EMBL" id="KAI0047670.1"/>
    </source>
</evidence>